<name>A0A2T6ZTJ6_TUBBO</name>
<evidence type="ECO:0000313" key="1">
    <source>
        <dbReference type="EMBL" id="PUU78819.1"/>
    </source>
</evidence>
<reference evidence="1 2" key="1">
    <citation type="submission" date="2017-04" db="EMBL/GenBank/DDBJ databases">
        <title>Draft genome sequence of Tuber borchii Vittad., a whitish edible truffle.</title>
        <authorList>
            <consortium name="DOE Joint Genome Institute"/>
            <person name="Murat C."/>
            <person name="Kuo A."/>
            <person name="Barry K.W."/>
            <person name="Clum A."/>
            <person name="Dockter R.B."/>
            <person name="Fauchery L."/>
            <person name="Iotti M."/>
            <person name="Kohler A."/>
            <person name="Labutti K."/>
            <person name="Lindquist E.A."/>
            <person name="Lipzen A."/>
            <person name="Ohm R.A."/>
            <person name="Wang M."/>
            <person name="Grigoriev I.V."/>
            <person name="Zambonelli A."/>
            <person name="Martin F.M."/>
        </authorList>
    </citation>
    <scope>NUCLEOTIDE SEQUENCE [LARGE SCALE GENOMIC DNA]</scope>
    <source>
        <strain evidence="1 2">Tbo3840</strain>
    </source>
</reference>
<protein>
    <submittedName>
        <fullName evidence="1">Uncharacterized protein</fullName>
    </submittedName>
</protein>
<feature type="non-terminal residue" evidence="1">
    <location>
        <position position="55"/>
    </location>
</feature>
<organism evidence="1 2">
    <name type="scientific">Tuber borchii</name>
    <name type="common">White truffle</name>
    <dbReference type="NCBI Taxonomy" id="42251"/>
    <lineage>
        <taxon>Eukaryota</taxon>
        <taxon>Fungi</taxon>
        <taxon>Dikarya</taxon>
        <taxon>Ascomycota</taxon>
        <taxon>Pezizomycotina</taxon>
        <taxon>Pezizomycetes</taxon>
        <taxon>Pezizales</taxon>
        <taxon>Tuberaceae</taxon>
        <taxon>Tuber</taxon>
    </lineage>
</organism>
<feature type="non-terminal residue" evidence="1">
    <location>
        <position position="1"/>
    </location>
</feature>
<proteinExistence type="predicted"/>
<dbReference type="OrthoDB" id="10400158at2759"/>
<dbReference type="Proteomes" id="UP000244722">
    <property type="component" value="Unassembled WGS sequence"/>
</dbReference>
<dbReference type="EMBL" id="NESQ01000106">
    <property type="protein sequence ID" value="PUU78819.1"/>
    <property type="molecule type" value="Genomic_DNA"/>
</dbReference>
<dbReference type="AlphaFoldDB" id="A0A2T6ZTJ6"/>
<keyword evidence="2" id="KW-1185">Reference proteome</keyword>
<comment type="caution">
    <text evidence="1">The sequence shown here is derived from an EMBL/GenBank/DDBJ whole genome shotgun (WGS) entry which is preliminary data.</text>
</comment>
<accession>A0A2T6ZTJ6</accession>
<sequence length="55" mass="6469">KFSLFFLHFFASNCLQMSLFTILLEGVLLSCNLPVRKSVFKSFDHFLIQPPLRYN</sequence>
<gene>
    <name evidence="1" type="ORF">B9Z19DRAFT_893231</name>
</gene>
<evidence type="ECO:0000313" key="2">
    <source>
        <dbReference type="Proteomes" id="UP000244722"/>
    </source>
</evidence>